<keyword evidence="7 11" id="KW-0215">Deoxyribonucleotide synthesis</keyword>
<evidence type="ECO:0000256" key="6">
    <source>
        <dbReference type="ARBA" id="ARBA00023002"/>
    </source>
</evidence>
<keyword evidence="3" id="KW-0021">Allosteric enzyme</keyword>
<reference evidence="13" key="1">
    <citation type="journal article" date="2019" name="Int J Environ Res Public Health">
        <title>Characterization of Chromosome-Mediated BlaOXA-894 in Shewanella xiamenensis Isolated from Pig Wastewater.</title>
        <authorList>
            <person name="Zou H."/>
            <person name="Zhou Z."/>
            <person name="Xia H."/>
            <person name="Zhao Q."/>
            <person name="Li X."/>
        </authorList>
    </citation>
    <scope>NUCLEOTIDE SEQUENCE</scope>
    <source>
        <strain evidence="13">2015oxa</strain>
    </source>
</reference>
<keyword evidence="8" id="KW-1015">Disulfide bond</keyword>
<dbReference type="InterPro" id="IPR039718">
    <property type="entry name" value="Rrm1"/>
</dbReference>
<organism evidence="13">
    <name type="scientific">Shewanella xiamenensis</name>
    <dbReference type="NCBI Taxonomy" id="332186"/>
    <lineage>
        <taxon>Bacteria</taxon>
        <taxon>Pseudomonadati</taxon>
        <taxon>Pseudomonadota</taxon>
        <taxon>Gammaproteobacteria</taxon>
        <taxon>Alteromonadales</taxon>
        <taxon>Shewanellaceae</taxon>
        <taxon>Shewanella</taxon>
    </lineage>
</organism>
<dbReference type="GO" id="GO:0009263">
    <property type="term" value="P:deoxyribonucleotide biosynthetic process"/>
    <property type="evidence" value="ECO:0007669"/>
    <property type="project" value="UniProtKB-KW"/>
</dbReference>
<sequence>MNSNMTVTKRCGARETIDLDKIHRVITWAAKGLKNVSVSEVELRTHLQFFDGIPTEAIHETIIKSAADLISPESPDYQFLAARLAVFHLRKKAFGQFEPPKLYDHVTKLVELGKYDMHILQDYTREELDIMDTYIDHWRDMNFSYAAVKQLEGKYLVQNRVTHEIYESAQFLYILVAACLFARYPKATRLQYVKDFYDAVSTFKISLPTPIMAGVRTPTRQFSSCVLIECGDSLDSINATASSIVKYVSQRAGIGINAGRIRALGSPIRGGEAFHTGCLPFYKYFQTAVKSCSQGGVRGGAATLFYPIWHLEVESLLVLKNNRGVEDNRIRHLDYGVQLNKLMYQRLIKGENISLFSPSDVPGLYDAFFEDQAEFERLYLQYEQDSSIRKKTLKAVDLFSLMMQERASTGRIYIQNVDHCNTHSPFDSKVAPIRQSNLCLEIALPTKPLNNIDDPNGEIALCTLSALNLGTITDLAELEPLADLAVRALDNLLDYQDYPIKAAQISSMNRRTLGIGVINFANYLAKNGMKYSDGSANNLTHKTFEAIQFYLLKASMNLAKEKGACPLFNETTYAQGILPIDTYKRDLDKICSEPLHLDWEALRNDIKEYGLRNSTLSALMPSETSSQISNATNGIEPPRGLISVKASKDGQLKQVVPDFDELKYNYELLWQMPSNEGYLQLVGIMQKFVDQAISANTNYDPARFEGRKVPMQTLLKDLLNAYKLGVKTLYYHNTRDGASDQHDDITNIEKEDDGCAGGACKI</sequence>
<keyword evidence="4 10" id="KW-0547">Nucleotide-binding</keyword>
<dbReference type="InterPro" id="IPR013346">
    <property type="entry name" value="NrdE_NrdA_C"/>
</dbReference>
<dbReference type="PANTHER" id="PTHR11573">
    <property type="entry name" value="RIBONUCLEOSIDE-DIPHOSPHATE REDUCTASE LARGE CHAIN"/>
    <property type="match status" value="1"/>
</dbReference>
<gene>
    <name evidence="13" type="primary">nrdA</name>
    <name evidence="13" type="ORF">E2650_06495</name>
</gene>
<dbReference type="Pfam" id="PF00317">
    <property type="entry name" value="Ribonuc_red_lgN"/>
    <property type="match status" value="1"/>
</dbReference>
<dbReference type="EMBL" id="SUNE01000003">
    <property type="protein sequence ID" value="MDG5899551.1"/>
    <property type="molecule type" value="Genomic_DNA"/>
</dbReference>
<comment type="catalytic activity">
    <reaction evidence="9 11">
        <text>a 2'-deoxyribonucleoside 5'-diphosphate + [thioredoxin]-disulfide + H2O = a ribonucleoside 5'-diphosphate + [thioredoxin]-dithiol</text>
        <dbReference type="Rhea" id="RHEA:23252"/>
        <dbReference type="Rhea" id="RHEA-COMP:10698"/>
        <dbReference type="Rhea" id="RHEA-COMP:10700"/>
        <dbReference type="ChEBI" id="CHEBI:15377"/>
        <dbReference type="ChEBI" id="CHEBI:29950"/>
        <dbReference type="ChEBI" id="CHEBI:50058"/>
        <dbReference type="ChEBI" id="CHEBI:57930"/>
        <dbReference type="ChEBI" id="CHEBI:73316"/>
        <dbReference type="EC" id="1.17.4.1"/>
    </reaction>
</comment>
<dbReference type="Proteomes" id="UP001152518">
    <property type="component" value="Unassembled WGS sequence"/>
</dbReference>
<dbReference type="NCBIfam" id="NF006578">
    <property type="entry name" value="PRK09103.1"/>
    <property type="match status" value="1"/>
</dbReference>
<dbReference type="InterPro" id="IPR005144">
    <property type="entry name" value="ATP-cone_dom"/>
</dbReference>
<keyword evidence="6 11" id="KW-0560">Oxidoreductase</keyword>
<name>A0AAW6QUR6_9GAMM</name>
<comment type="function">
    <text evidence="11">Provides the precursors necessary for DNA synthesis. Catalyzes the biosynthesis of deoxyribonucleotides from the corresponding ribonucleotides.</text>
</comment>
<dbReference type="InterPro" id="IPR008926">
    <property type="entry name" value="RNR_R1-su_N"/>
</dbReference>
<evidence type="ECO:0000256" key="9">
    <source>
        <dbReference type="ARBA" id="ARBA00047754"/>
    </source>
</evidence>
<dbReference type="GO" id="GO:0005524">
    <property type="term" value="F:ATP binding"/>
    <property type="evidence" value="ECO:0007669"/>
    <property type="project" value="UniProtKB-UniRule"/>
</dbReference>
<dbReference type="RefSeq" id="WP_037418879.1">
    <property type="nucleotide sequence ID" value="NZ_AP025014.1"/>
</dbReference>
<dbReference type="Pfam" id="PF03477">
    <property type="entry name" value="ATP-cone"/>
    <property type="match status" value="1"/>
</dbReference>
<dbReference type="InterPro" id="IPR000788">
    <property type="entry name" value="RNR_lg_C"/>
</dbReference>
<evidence type="ECO:0000256" key="7">
    <source>
        <dbReference type="ARBA" id="ARBA00023116"/>
    </source>
</evidence>
<comment type="similarity">
    <text evidence="1 11">Belongs to the ribonucleoside diphosphate reductase large chain family.</text>
</comment>
<evidence type="ECO:0000259" key="12">
    <source>
        <dbReference type="PROSITE" id="PS51161"/>
    </source>
</evidence>
<dbReference type="EC" id="1.17.4.1" evidence="2 11"/>
<dbReference type="SUPFAM" id="SSF51998">
    <property type="entry name" value="PFL-like glycyl radical enzymes"/>
    <property type="match status" value="1"/>
</dbReference>
<evidence type="ECO:0000256" key="11">
    <source>
        <dbReference type="RuleBase" id="RU003410"/>
    </source>
</evidence>
<dbReference type="NCBIfam" id="TIGR02506">
    <property type="entry name" value="NrdE_NrdA"/>
    <property type="match status" value="1"/>
</dbReference>
<evidence type="ECO:0000256" key="10">
    <source>
        <dbReference type="PROSITE-ProRule" id="PRU00492"/>
    </source>
</evidence>
<comment type="caution">
    <text evidence="13">The sequence shown here is derived from an EMBL/GenBank/DDBJ whole genome shotgun (WGS) entry which is preliminary data.</text>
</comment>
<dbReference type="PANTHER" id="PTHR11573:SF6">
    <property type="entry name" value="RIBONUCLEOSIDE-DIPHOSPHATE REDUCTASE LARGE SUBUNIT"/>
    <property type="match status" value="1"/>
</dbReference>
<dbReference type="PRINTS" id="PR01183">
    <property type="entry name" value="RIBORDTASEM1"/>
</dbReference>
<dbReference type="SUPFAM" id="SSF48168">
    <property type="entry name" value="R1 subunit of ribonucleotide reductase, N-terminal domain"/>
    <property type="match status" value="1"/>
</dbReference>
<dbReference type="Gene3D" id="1.10.1650.20">
    <property type="match status" value="1"/>
</dbReference>
<reference evidence="13" key="2">
    <citation type="submission" date="2019-04" db="EMBL/GenBank/DDBJ databases">
        <authorList>
            <person name="Zou H."/>
        </authorList>
    </citation>
    <scope>NUCLEOTIDE SEQUENCE</scope>
    <source>
        <strain evidence="13">2015oxa</strain>
    </source>
</reference>
<keyword evidence="5 10" id="KW-0067">ATP-binding</keyword>
<dbReference type="GO" id="GO:0005971">
    <property type="term" value="C:ribonucleoside-diphosphate reductase complex"/>
    <property type="evidence" value="ECO:0007669"/>
    <property type="project" value="TreeGrafter"/>
</dbReference>
<accession>A0AAW6QUR6</accession>
<evidence type="ECO:0000313" key="13">
    <source>
        <dbReference type="EMBL" id="MDG5899551.1"/>
    </source>
</evidence>
<protein>
    <recommendedName>
        <fullName evidence="2 11">Ribonucleoside-diphosphate reductase</fullName>
        <ecNumber evidence="2 11">1.17.4.1</ecNumber>
    </recommendedName>
</protein>
<dbReference type="Pfam" id="PF02867">
    <property type="entry name" value="Ribonuc_red_lgC"/>
    <property type="match status" value="1"/>
</dbReference>
<evidence type="ECO:0000256" key="1">
    <source>
        <dbReference type="ARBA" id="ARBA00010406"/>
    </source>
</evidence>
<dbReference type="FunFam" id="1.10.1650.20:FF:000001">
    <property type="entry name" value="Ribonucleoside-diphosphate reductase"/>
    <property type="match status" value="1"/>
</dbReference>
<feature type="domain" description="ATP-cone" evidence="12">
    <location>
        <begin position="5"/>
        <end position="95"/>
    </location>
</feature>
<dbReference type="GO" id="GO:0004748">
    <property type="term" value="F:ribonucleoside-diphosphate reductase activity, thioredoxin disulfide as acceptor"/>
    <property type="evidence" value="ECO:0007669"/>
    <property type="project" value="UniProtKB-EC"/>
</dbReference>
<dbReference type="PROSITE" id="PS00089">
    <property type="entry name" value="RIBORED_LARGE"/>
    <property type="match status" value="1"/>
</dbReference>
<dbReference type="PROSITE" id="PS51161">
    <property type="entry name" value="ATP_CONE"/>
    <property type="match status" value="1"/>
</dbReference>
<dbReference type="Gene3D" id="3.20.70.20">
    <property type="match status" value="1"/>
</dbReference>
<evidence type="ECO:0000256" key="8">
    <source>
        <dbReference type="ARBA" id="ARBA00023157"/>
    </source>
</evidence>
<proteinExistence type="inferred from homology"/>
<evidence type="ECO:0000256" key="4">
    <source>
        <dbReference type="ARBA" id="ARBA00022741"/>
    </source>
</evidence>
<dbReference type="AlphaFoldDB" id="A0AAW6QUR6"/>
<evidence type="ECO:0000256" key="2">
    <source>
        <dbReference type="ARBA" id="ARBA00012274"/>
    </source>
</evidence>
<evidence type="ECO:0000256" key="5">
    <source>
        <dbReference type="ARBA" id="ARBA00022840"/>
    </source>
</evidence>
<evidence type="ECO:0000256" key="3">
    <source>
        <dbReference type="ARBA" id="ARBA00022533"/>
    </source>
</evidence>
<dbReference type="InterPro" id="IPR013509">
    <property type="entry name" value="RNR_lsu_N"/>
</dbReference>